<evidence type="ECO:0000313" key="1">
    <source>
        <dbReference type="EMBL" id="OJZ72256.1"/>
    </source>
</evidence>
<evidence type="ECO:0000313" key="2">
    <source>
        <dbReference type="Proteomes" id="UP000186438"/>
    </source>
</evidence>
<dbReference type="AlphaFoldDB" id="A0A1Q4HT31"/>
<gene>
    <name evidence="1" type="ORF">BRW65_17385</name>
</gene>
<dbReference type="STRING" id="53378.BRW65_17385"/>
<dbReference type="Proteomes" id="UP000186438">
    <property type="component" value="Unassembled WGS sequence"/>
</dbReference>
<sequence length="59" mass="6873">MWSSNACRFFSWDPFARTPRERATVKALRANADDVDVSIRSRAEWARLYRERQAAVAGR</sequence>
<accession>A0A1Q4HT31</accession>
<keyword evidence="2" id="KW-1185">Reference proteome</keyword>
<reference evidence="1 2" key="1">
    <citation type="submission" date="2016-11" db="EMBL/GenBank/DDBJ databases">
        <title>Genome sequences of unsequenced Mycobacteria.</title>
        <authorList>
            <person name="Greninger A.L."/>
            <person name="Fang F."/>
            <person name="Jerome K.R."/>
        </authorList>
    </citation>
    <scope>NUCLEOTIDE SEQUENCE [LARGE SCALE GENOMIC DNA]</scope>
    <source>
        <strain evidence="1 2">M11</strain>
    </source>
</reference>
<name>A0A1Q4HT31_9MYCO</name>
<comment type="caution">
    <text evidence="1">The sequence shown here is derived from an EMBL/GenBank/DDBJ whole genome shotgun (WGS) entry which is preliminary data.</text>
</comment>
<organism evidence="1 2">
    <name type="scientific">Mycobacterium paraffinicum</name>
    <dbReference type="NCBI Taxonomy" id="53378"/>
    <lineage>
        <taxon>Bacteria</taxon>
        <taxon>Bacillati</taxon>
        <taxon>Actinomycetota</taxon>
        <taxon>Actinomycetes</taxon>
        <taxon>Mycobacteriales</taxon>
        <taxon>Mycobacteriaceae</taxon>
        <taxon>Mycobacterium</taxon>
    </lineage>
</organism>
<proteinExistence type="predicted"/>
<protein>
    <submittedName>
        <fullName evidence="1">Uncharacterized protein</fullName>
    </submittedName>
</protein>
<dbReference type="EMBL" id="MPNT01000015">
    <property type="protein sequence ID" value="OJZ72256.1"/>
    <property type="molecule type" value="Genomic_DNA"/>
</dbReference>